<dbReference type="PANTHER" id="PTHR21240:SF28">
    <property type="entry name" value="ISO-OROTATE DECARBOXYLASE (EUROFUNG)"/>
    <property type="match status" value="1"/>
</dbReference>
<dbReference type="GO" id="GO:0016787">
    <property type="term" value="F:hydrolase activity"/>
    <property type="evidence" value="ECO:0007669"/>
    <property type="project" value="InterPro"/>
</dbReference>
<dbReference type="GO" id="GO:0019748">
    <property type="term" value="P:secondary metabolic process"/>
    <property type="evidence" value="ECO:0007669"/>
    <property type="project" value="TreeGrafter"/>
</dbReference>
<evidence type="ECO:0000256" key="1">
    <source>
        <dbReference type="ARBA" id="ARBA00023239"/>
    </source>
</evidence>
<reference evidence="3 4" key="1">
    <citation type="submission" date="2016-01" db="EMBL/GenBank/DDBJ databases">
        <title>The new phylogeny of the genus Mycobacterium.</title>
        <authorList>
            <person name="Tarcisio F."/>
            <person name="Conor M."/>
            <person name="Antonella G."/>
            <person name="Elisabetta G."/>
            <person name="Giulia F.S."/>
            <person name="Sara T."/>
            <person name="Anna F."/>
            <person name="Clotilde B."/>
            <person name="Roberto B."/>
            <person name="Veronica D.S."/>
            <person name="Fabio R."/>
            <person name="Monica P."/>
            <person name="Olivier J."/>
            <person name="Enrico T."/>
            <person name="Nicola S."/>
        </authorList>
    </citation>
    <scope>NUCLEOTIDE SEQUENCE [LARGE SCALE GENOMIC DNA]</scope>
    <source>
        <strain evidence="3 4">DSM 44616</strain>
    </source>
</reference>
<sequence>MQILSVDDHLIEPPRVFVDRVPGKYFDQVPRIIEDENNHHVWTFEGRRYPQIGLNAVAGKDATEYGTEPVRYEDMIPGCYDPIERAKDMDLDGVQAAMCYPSFPGFAGRVFLQADDHDLAYLCVQAWNDFSVGEWSGSAPGRFIPLAMVPLWDTELCVKEIERVAAMGARAITFPENPSPLGLPSFHTRHWDPVFAALQDAGLPLCLHFGSSSHVPGFASDAPLAVSIALYSTNLMATTTDLLFSGALQRHPRLKIVLAEGGIGWIPYVVERCDYVWDRHRWYQDIDKQTRPSDLFREHFYGCFIDDNFGIRVRHDIGIDNLTFEVDYPHSDSQWPNTRRYATEAFAKVPDDEVHRIVELNTRKLFRFGPAGETVDL</sequence>
<dbReference type="PANTHER" id="PTHR21240">
    <property type="entry name" value="2-AMINO-3-CARBOXYLMUCONATE-6-SEMIALDEHYDE DECARBOXYLASE"/>
    <property type="match status" value="1"/>
</dbReference>
<proteinExistence type="predicted"/>
<evidence type="ECO:0000259" key="2">
    <source>
        <dbReference type="Pfam" id="PF04909"/>
    </source>
</evidence>
<accession>A0AAJ3TTL2</accession>
<feature type="domain" description="Amidohydrolase-related" evidence="2">
    <location>
        <begin position="39"/>
        <end position="368"/>
    </location>
</feature>
<dbReference type="InterPro" id="IPR006680">
    <property type="entry name" value="Amidohydro-rel"/>
</dbReference>
<evidence type="ECO:0000313" key="3">
    <source>
        <dbReference type="EMBL" id="ORW68187.1"/>
    </source>
</evidence>
<dbReference type="SUPFAM" id="SSF51556">
    <property type="entry name" value="Metallo-dependent hydrolases"/>
    <property type="match status" value="1"/>
</dbReference>
<dbReference type="Gene3D" id="3.20.20.140">
    <property type="entry name" value="Metal-dependent hydrolases"/>
    <property type="match status" value="1"/>
</dbReference>
<gene>
    <name evidence="3" type="ORF">AWC23_21995</name>
</gene>
<dbReference type="InterPro" id="IPR032466">
    <property type="entry name" value="Metal_Hydrolase"/>
</dbReference>
<name>A0AAJ3TTL2_9MYCO</name>
<dbReference type="InterPro" id="IPR032465">
    <property type="entry name" value="ACMSD"/>
</dbReference>
<dbReference type="Proteomes" id="UP000193387">
    <property type="component" value="Unassembled WGS sequence"/>
</dbReference>
<keyword evidence="1" id="KW-0456">Lyase</keyword>
<dbReference type="GO" id="GO:0016831">
    <property type="term" value="F:carboxy-lyase activity"/>
    <property type="evidence" value="ECO:0007669"/>
    <property type="project" value="InterPro"/>
</dbReference>
<dbReference type="GO" id="GO:0005737">
    <property type="term" value="C:cytoplasm"/>
    <property type="evidence" value="ECO:0007669"/>
    <property type="project" value="TreeGrafter"/>
</dbReference>
<dbReference type="AlphaFoldDB" id="A0AAJ3TTL2"/>
<keyword evidence="4" id="KW-1185">Reference proteome</keyword>
<dbReference type="Pfam" id="PF04909">
    <property type="entry name" value="Amidohydro_2"/>
    <property type="match status" value="1"/>
</dbReference>
<dbReference type="EMBL" id="LQPR01000055">
    <property type="protein sequence ID" value="ORW68187.1"/>
    <property type="molecule type" value="Genomic_DNA"/>
</dbReference>
<evidence type="ECO:0000313" key="4">
    <source>
        <dbReference type="Proteomes" id="UP000193387"/>
    </source>
</evidence>
<organism evidence="3 4">
    <name type="scientific">Mycobacterium saskatchewanense</name>
    <dbReference type="NCBI Taxonomy" id="220927"/>
    <lineage>
        <taxon>Bacteria</taxon>
        <taxon>Bacillati</taxon>
        <taxon>Actinomycetota</taxon>
        <taxon>Actinomycetes</taxon>
        <taxon>Mycobacteriales</taxon>
        <taxon>Mycobacteriaceae</taxon>
        <taxon>Mycobacterium</taxon>
        <taxon>Mycobacterium simiae complex</taxon>
    </lineage>
</organism>
<comment type="caution">
    <text evidence="3">The sequence shown here is derived from an EMBL/GenBank/DDBJ whole genome shotgun (WGS) entry which is preliminary data.</text>
</comment>
<protein>
    <submittedName>
        <fullName evidence="3">Amidohydrolase</fullName>
    </submittedName>
</protein>